<dbReference type="InterPro" id="IPR005158">
    <property type="entry name" value="BTAD"/>
</dbReference>
<dbReference type="PROSITE" id="PS51782">
    <property type="entry name" value="LYSM"/>
    <property type="match status" value="1"/>
</dbReference>
<feature type="compositionally biased region" description="Low complexity" evidence="1">
    <location>
        <begin position="255"/>
        <end position="270"/>
    </location>
</feature>
<dbReference type="InterPro" id="IPR018392">
    <property type="entry name" value="LysM"/>
</dbReference>
<dbReference type="Pfam" id="PF03704">
    <property type="entry name" value="BTAD"/>
    <property type="match status" value="1"/>
</dbReference>
<dbReference type="InterPro" id="IPR036388">
    <property type="entry name" value="WH-like_DNA-bd_sf"/>
</dbReference>
<dbReference type="InterPro" id="IPR011990">
    <property type="entry name" value="TPR-like_helical_dom_sf"/>
</dbReference>
<feature type="domain" description="LysM" evidence="3">
    <location>
        <begin position="194"/>
        <end position="251"/>
    </location>
</feature>
<comment type="caution">
    <text evidence="4">The sequence shown here is derived from an EMBL/GenBank/DDBJ whole genome shotgun (WGS) entry which is preliminary data.</text>
</comment>
<dbReference type="InterPro" id="IPR051677">
    <property type="entry name" value="AfsR-DnrI-RedD_regulator"/>
</dbReference>
<feature type="region of interest" description="Disordered" evidence="1">
    <location>
        <begin position="915"/>
        <end position="936"/>
    </location>
</feature>
<dbReference type="EMBL" id="JAAGLI010000941">
    <property type="protein sequence ID" value="NEA27633.1"/>
    <property type="molecule type" value="Genomic_DNA"/>
</dbReference>
<dbReference type="RefSeq" id="WP_163062220.1">
    <property type="nucleotide sequence ID" value="NZ_JAAGLI010000941.1"/>
</dbReference>
<keyword evidence="2" id="KW-0472">Membrane</keyword>
<gene>
    <name evidence="4" type="ORF">G3I70_34825</name>
</gene>
<dbReference type="PROSITE" id="PS51257">
    <property type="entry name" value="PROKAR_LIPOPROTEIN"/>
    <property type="match status" value="1"/>
</dbReference>
<feature type="compositionally biased region" description="Low complexity" evidence="1">
    <location>
        <begin position="311"/>
        <end position="324"/>
    </location>
</feature>
<evidence type="ECO:0000256" key="1">
    <source>
        <dbReference type="SAM" id="MobiDB-lite"/>
    </source>
</evidence>
<dbReference type="Proteomes" id="UP000475532">
    <property type="component" value="Unassembled WGS sequence"/>
</dbReference>
<dbReference type="Gene3D" id="1.25.40.10">
    <property type="entry name" value="Tetratricopeptide repeat domain"/>
    <property type="match status" value="1"/>
</dbReference>
<feature type="transmembrane region" description="Helical" evidence="2">
    <location>
        <begin position="110"/>
        <end position="129"/>
    </location>
</feature>
<reference evidence="4 5" key="1">
    <citation type="submission" date="2020-01" db="EMBL/GenBank/DDBJ databases">
        <title>Insect and environment-associated Actinomycetes.</title>
        <authorList>
            <person name="Currrie C."/>
            <person name="Chevrette M."/>
            <person name="Carlson C."/>
            <person name="Stubbendieck R."/>
            <person name="Wendt-Pienkowski E."/>
        </authorList>
    </citation>
    <scope>NUCLEOTIDE SEQUENCE [LARGE SCALE GENOMIC DNA]</scope>
    <source>
        <strain evidence="4 5">SID10258</strain>
    </source>
</reference>
<proteinExistence type="predicted"/>
<dbReference type="Gene3D" id="1.10.10.10">
    <property type="entry name" value="Winged helix-like DNA-binding domain superfamily/Winged helix DNA-binding domain"/>
    <property type="match status" value="1"/>
</dbReference>
<keyword evidence="2" id="KW-1133">Transmembrane helix</keyword>
<accession>A0A6L9QSM8</accession>
<evidence type="ECO:0000313" key="5">
    <source>
        <dbReference type="Proteomes" id="UP000475532"/>
    </source>
</evidence>
<keyword evidence="2" id="KW-0812">Transmembrane</keyword>
<feature type="region of interest" description="Disordered" evidence="1">
    <location>
        <begin position="223"/>
        <end position="243"/>
    </location>
</feature>
<dbReference type="SUPFAM" id="SSF48452">
    <property type="entry name" value="TPR-like"/>
    <property type="match status" value="1"/>
</dbReference>
<protein>
    <submittedName>
        <fullName evidence="4">LysM peptidoglycan-binding domain-containing protein</fullName>
    </submittedName>
</protein>
<dbReference type="Pfam" id="PF01476">
    <property type="entry name" value="LysM"/>
    <property type="match status" value="1"/>
</dbReference>
<dbReference type="SMART" id="SM01043">
    <property type="entry name" value="BTAD"/>
    <property type="match status" value="1"/>
</dbReference>
<feature type="transmembrane region" description="Helical" evidence="2">
    <location>
        <begin position="12"/>
        <end position="36"/>
    </location>
</feature>
<name>A0A6L9QSM8_9ACTN</name>
<dbReference type="CDD" id="cd00118">
    <property type="entry name" value="LysM"/>
    <property type="match status" value="1"/>
</dbReference>
<feature type="compositionally biased region" description="Polar residues" evidence="1">
    <location>
        <begin position="280"/>
        <end position="301"/>
    </location>
</feature>
<dbReference type="Gene3D" id="3.10.350.10">
    <property type="entry name" value="LysM domain"/>
    <property type="match status" value="1"/>
</dbReference>
<dbReference type="SMART" id="SM00257">
    <property type="entry name" value="LysM"/>
    <property type="match status" value="1"/>
</dbReference>
<evidence type="ECO:0000256" key="2">
    <source>
        <dbReference type="SAM" id="Phobius"/>
    </source>
</evidence>
<evidence type="ECO:0000259" key="3">
    <source>
        <dbReference type="PROSITE" id="PS51782"/>
    </source>
</evidence>
<dbReference type="InterPro" id="IPR036779">
    <property type="entry name" value="LysM_dom_sf"/>
</dbReference>
<dbReference type="PANTHER" id="PTHR35807">
    <property type="entry name" value="TRANSCRIPTIONAL REGULATOR REDD-RELATED"/>
    <property type="match status" value="1"/>
</dbReference>
<feature type="region of interest" description="Disordered" evidence="1">
    <location>
        <begin position="255"/>
        <end position="334"/>
    </location>
</feature>
<feature type="compositionally biased region" description="Basic and acidic residues" evidence="1">
    <location>
        <begin position="182"/>
        <end position="195"/>
    </location>
</feature>
<feature type="transmembrane region" description="Helical" evidence="2">
    <location>
        <begin position="64"/>
        <end position="89"/>
    </location>
</feature>
<dbReference type="AlphaFoldDB" id="A0A6L9QSM8"/>
<evidence type="ECO:0000313" key="4">
    <source>
        <dbReference type="EMBL" id="NEA27633.1"/>
    </source>
</evidence>
<feature type="region of interest" description="Disordered" evidence="1">
    <location>
        <begin position="645"/>
        <end position="673"/>
    </location>
</feature>
<organism evidence="4 5">
    <name type="scientific">Actinomadura bangladeshensis</name>
    <dbReference type="NCBI Taxonomy" id="453573"/>
    <lineage>
        <taxon>Bacteria</taxon>
        <taxon>Bacillati</taxon>
        <taxon>Actinomycetota</taxon>
        <taxon>Actinomycetes</taxon>
        <taxon>Streptosporangiales</taxon>
        <taxon>Thermomonosporaceae</taxon>
        <taxon>Actinomadura</taxon>
    </lineage>
</organism>
<sequence>MTYTGRSRLADFARGLTALGVFLFFLVGCPVAMYAMGGSPIPDRIPSWEEISATLLRQDTDQSVFLATLFLIGWGAWCLFIITVCSEAVNYLAGRSRTAAPRPVRPLQELIRNLVATATLTFSAAASLASSASAATTMHAATGVHAAAGPESGEQGHLSPAQDPPPQGSAESDWTPLLADEPPARPKSDHHEARTHVVKRGETLWGIARRAYSSGDRYPEIFENSRNIDQPNGIPALTDPNVIHPGQFVRLPRLSTPEEASSPSPAASPRPKAHKAPPEQETQSSTRTPAPPNSTSGRTTTSPVPSPVVAPPADHSASPAPSAPNDQDDAGSPLAISLPSGSLIGLGLAAALSVAVAATRLHRRRRRPLQSDPDAAEYVPEPPIPAPVLKAHKAHLDTYADREASVPSDPELVRQELLTPEPDHLVVGTRDGQAVTIPLAGLSLGLSGDGAHAAARAITTELLPKSRRYRAEIVIPQADAEALFPGADITSLARAAEGLITTPSLNEAVEHLEAELLRRSRMRQTAELPDVAALRIDDPAEPLPTMLLMAAAPAHDATAVYNSATVHALATLGRRHSIGALLLGTWKVGTGLALTDDGTVTVANGPCADQFTGARLFHLTADDAAGMLQTIQTATGSEPIIPAPIGSTGTPPEPAPESAHSLVPPPRPSAEGHQAPARLQVLGPVLLHTADGPITSGMRKCAKQLLAYLALHPKGATRDQAIGALWPDLVPESAVIQFNTATTNIRKALRAATGLVEPKYVLHTAGHYRIDPDLIDVDLWQLTTTLMDAEQADDDTERINALAPVSDLYTGEFASGLEYEWANAHREYLRRTVIDALGRFVQLTQQEQPDRALATLERALTYDPYSEPLYREVMRLQARLGRPDAVRRTYQLLGSQLDEIDAEPSEDTHQLMAALSRPKPDARIAQTPPHREQGCR</sequence>
<feature type="region of interest" description="Disordered" evidence="1">
    <location>
        <begin position="145"/>
        <end position="195"/>
    </location>
</feature>